<dbReference type="AlphaFoldDB" id="A0A9D4HRQ0"/>
<accession>A0A9D4HRQ0</accession>
<reference evidence="1" key="2">
    <citation type="submission" date="2020-11" db="EMBL/GenBank/DDBJ databases">
        <authorList>
            <person name="McCartney M.A."/>
            <person name="Auch B."/>
            <person name="Kono T."/>
            <person name="Mallez S."/>
            <person name="Becker A."/>
            <person name="Gohl D.M."/>
            <person name="Silverstein K.A.T."/>
            <person name="Koren S."/>
            <person name="Bechman K.B."/>
            <person name="Herman A."/>
            <person name="Abrahante J.E."/>
            <person name="Garbe J."/>
        </authorList>
    </citation>
    <scope>NUCLEOTIDE SEQUENCE</scope>
    <source>
        <strain evidence="1">Duluth1</strain>
        <tissue evidence="1">Whole animal</tissue>
    </source>
</reference>
<sequence>MTEACMCSAVGDPHYTQYDAAGCKNCKLHFQGPCMYVLTERDVAEKPECNFK</sequence>
<reference evidence="1" key="1">
    <citation type="journal article" date="2019" name="bioRxiv">
        <title>The Genome of the Zebra Mussel, Dreissena polymorpha: A Resource for Invasive Species Research.</title>
        <authorList>
            <person name="McCartney M.A."/>
            <person name="Auch B."/>
            <person name="Kono T."/>
            <person name="Mallez S."/>
            <person name="Zhang Y."/>
            <person name="Obille A."/>
            <person name="Becker A."/>
            <person name="Abrahante J.E."/>
            <person name="Garbe J."/>
            <person name="Badalamenti J.P."/>
            <person name="Herman A."/>
            <person name="Mangelson H."/>
            <person name="Liachko I."/>
            <person name="Sullivan S."/>
            <person name="Sone E.D."/>
            <person name="Koren S."/>
            <person name="Silverstein K.A.T."/>
            <person name="Beckman K.B."/>
            <person name="Gohl D.M."/>
        </authorList>
    </citation>
    <scope>NUCLEOTIDE SEQUENCE</scope>
    <source>
        <strain evidence="1">Duluth1</strain>
        <tissue evidence="1">Whole animal</tissue>
    </source>
</reference>
<gene>
    <name evidence="1" type="ORF">DPMN_054580</name>
</gene>
<dbReference type="Proteomes" id="UP000828390">
    <property type="component" value="Unassembled WGS sequence"/>
</dbReference>
<name>A0A9D4HRQ0_DREPO</name>
<dbReference type="EMBL" id="JAIWYP010000012">
    <property type="protein sequence ID" value="KAH3728621.1"/>
    <property type="molecule type" value="Genomic_DNA"/>
</dbReference>
<proteinExistence type="predicted"/>
<keyword evidence="2" id="KW-1185">Reference proteome</keyword>
<comment type="caution">
    <text evidence="1">The sequence shown here is derived from an EMBL/GenBank/DDBJ whole genome shotgun (WGS) entry which is preliminary data.</text>
</comment>
<evidence type="ECO:0000313" key="1">
    <source>
        <dbReference type="EMBL" id="KAH3728621.1"/>
    </source>
</evidence>
<organism evidence="1 2">
    <name type="scientific">Dreissena polymorpha</name>
    <name type="common">Zebra mussel</name>
    <name type="synonym">Mytilus polymorpha</name>
    <dbReference type="NCBI Taxonomy" id="45954"/>
    <lineage>
        <taxon>Eukaryota</taxon>
        <taxon>Metazoa</taxon>
        <taxon>Spiralia</taxon>
        <taxon>Lophotrochozoa</taxon>
        <taxon>Mollusca</taxon>
        <taxon>Bivalvia</taxon>
        <taxon>Autobranchia</taxon>
        <taxon>Heteroconchia</taxon>
        <taxon>Euheterodonta</taxon>
        <taxon>Imparidentia</taxon>
        <taxon>Neoheterodontei</taxon>
        <taxon>Myida</taxon>
        <taxon>Dreissenoidea</taxon>
        <taxon>Dreissenidae</taxon>
        <taxon>Dreissena</taxon>
    </lineage>
</organism>
<evidence type="ECO:0000313" key="2">
    <source>
        <dbReference type="Proteomes" id="UP000828390"/>
    </source>
</evidence>
<protein>
    <submittedName>
        <fullName evidence="1">Uncharacterized protein</fullName>
    </submittedName>
</protein>